<dbReference type="NCBIfam" id="NF007969">
    <property type="entry name" value="PRK10693.1"/>
    <property type="match status" value="1"/>
</dbReference>
<name>D4I3X6_ERWAC</name>
<dbReference type="SMART" id="SM00448">
    <property type="entry name" value="REC"/>
    <property type="match status" value="1"/>
</dbReference>
<dbReference type="STRING" id="665029.EAMY_1963"/>
<dbReference type="InterPro" id="IPR036457">
    <property type="entry name" value="PPM-type-like_dom_sf"/>
</dbReference>
<keyword evidence="4" id="KW-0804">Transcription</keyword>
<dbReference type="GO" id="GO:0045862">
    <property type="term" value="P:positive regulation of proteolysis"/>
    <property type="evidence" value="ECO:0007669"/>
    <property type="project" value="UniProtKB-UniRule"/>
</dbReference>
<accession>D4I3X6</accession>
<gene>
    <name evidence="8" type="primary">hnr</name>
    <name evidence="5" type="synonym">rssB</name>
    <name evidence="8" type="ordered locus">EAMY_1963</name>
</gene>
<dbReference type="Proteomes" id="UP000001841">
    <property type="component" value="Chromosome"/>
</dbReference>
<dbReference type="InterPro" id="IPR028616">
    <property type="entry name" value="RssB"/>
</dbReference>
<dbReference type="SUPFAM" id="SSF52172">
    <property type="entry name" value="CheY-like"/>
    <property type="match status" value="1"/>
</dbReference>
<dbReference type="InterPro" id="IPR001789">
    <property type="entry name" value="Sig_transdc_resp-reg_receiver"/>
</dbReference>
<sequence>MQGEAMEKPLTGKHILIVEDEVVFRSLLENFLCELGAQVTLADDGLHAIQCLGRATPDLMICDLAMPRMNGIKLVEHLRSTGSVIPILVISATENMADIAHVLRLGVQDVLLKPVKDLARLREAVFECLYPSMFTSKVEEDEQLFQDWDALVSDPQAAAKLLKQLQPPVQQTIANCRINYRQLTMAEHPGLVLDVAALSDKDLAFYCLDVTRAGDNGVLAALLLRALFNGLLQEQLSDRGQRLPELGGLLNQVNLLLRQANLDGQFPLLVGYYHQGLKNLILVSAGLNATLNIHTHQIKLRNGVPLGTLGSTHLNQISQRCEAWQCQVWGAGGRLRLMLSTL</sequence>
<evidence type="ECO:0000259" key="7">
    <source>
        <dbReference type="PROSITE" id="PS50110"/>
    </source>
</evidence>
<dbReference type="HOGENOM" id="CLU_055989_1_0_6"/>
<dbReference type="GO" id="GO:0006355">
    <property type="term" value="P:regulation of DNA-templated transcription"/>
    <property type="evidence" value="ECO:0007669"/>
    <property type="project" value="TreeGrafter"/>
</dbReference>
<keyword evidence="2" id="KW-0805">Transcription regulation</keyword>
<organism evidence="8 9">
    <name type="scientific">Erwinia amylovora (strain CFBP1430)</name>
    <dbReference type="NCBI Taxonomy" id="665029"/>
    <lineage>
        <taxon>Bacteria</taxon>
        <taxon>Pseudomonadati</taxon>
        <taxon>Pseudomonadota</taxon>
        <taxon>Gammaproteobacteria</taxon>
        <taxon>Enterobacterales</taxon>
        <taxon>Erwiniaceae</taxon>
        <taxon>Erwinia</taxon>
    </lineage>
</organism>
<comment type="similarity">
    <text evidence="5">Belongs to the RssB family.</text>
</comment>
<dbReference type="Gene3D" id="3.40.50.2300">
    <property type="match status" value="1"/>
</dbReference>
<dbReference type="HAMAP" id="MF_00958">
    <property type="entry name" value="RssB"/>
    <property type="match status" value="1"/>
</dbReference>
<dbReference type="eggNOG" id="COG0745">
    <property type="taxonomic scope" value="Bacteria"/>
</dbReference>
<feature type="modified residue" description="4-aspartylphosphate" evidence="5 6">
    <location>
        <position position="63"/>
    </location>
</feature>
<dbReference type="InterPro" id="IPR011006">
    <property type="entry name" value="CheY-like_superfamily"/>
</dbReference>
<dbReference type="KEGG" id="eam:EAMY_1963"/>
<comment type="function">
    <text evidence="5">Regulates the turnover of the sigma S factor (RpoS) by promoting its proteolysis in exponentially growing cells. Acts by binding and delivering RpoS to the ClpXP protease. RssB is not co-degraded with RpoS, but is released from the complex and can initiate a new cycle of RpoS recognition and degradation.</text>
</comment>
<dbReference type="GO" id="GO:0000976">
    <property type="term" value="F:transcription cis-regulatory region binding"/>
    <property type="evidence" value="ECO:0007669"/>
    <property type="project" value="TreeGrafter"/>
</dbReference>
<keyword evidence="5" id="KW-0346">Stress response</keyword>
<evidence type="ECO:0000313" key="9">
    <source>
        <dbReference type="Proteomes" id="UP000001841"/>
    </source>
</evidence>
<feature type="domain" description="Response regulatory" evidence="7">
    <location>
        <begin position="14"/>
        <end position="128"/>
    </location>
</feature>
<dbReference type="GO" id="GO:0000156">
    <property type="term" value="F:phosphorelay response regulator activity"/>
    <property type="evidence" value="ECO:0007669"/>
    <property type="project" value="TreeGrafter"/>
</dbReference>
<comment type="PTM">
    <text evidence="5">Phosphorylated. Phosphorylation stimulates the interaction with RpoS and, therefore, the proteolysis of RpoS.</text>
</comment>
<proteinExistence type="inferred from homology"/>
<dbReference type="InterPro" id="IPR039420">
    <property type="entry name" value="WalR-like"/>
</dbReference>
<dbReference type="PANTHER" id="PTHR48111:SF22">
    <property type="entry name" value="REGULATOR OF RPOS"/>
    <property type="match status" value="1"/>
</dbReference>
<dbReference type="EMBL" id="FN434113">
    <property type="protein sequence ID" value="CBA20913.1"/>
    <property type="molecule type" value="Genomic_DNA"/>
</dbReference>
<dbReference type="GO" id="GO:0005829">
    <property type="term" value="C:cytosol"/>
    <property type="evidence" value="ECO:0007669"/>
    <property type="project" value="TreeGrafter"/>
</dbReference>
<dbReference type="GO" id="GO:0032993">
    <property type="term" value="C:protein-DNA complex"/>
    <property type="evidence" value="ECO:0007669"/>
    <property type="project" value="TreeGrafter"/>
</dbReference>
<evidence type="ECO:0000256" key="4">
    <source>
        <dbReference type="ARBA" id="ARBA00023163"/>
    </source>
</evidence>
<evidence type="ECO:0000256" key="6">
    <source>
        <dbReference type="PROSITE-ProRule" id="PRU00169"/>
    </source>
</evidence>
<dbReference type="PANTHER" id="PTHR48111">
    <property type="entry name" value="REGULATOR OF RPOS"/>
    <property type="match status" value="1"/>
</dbReference>
<reference evidence="8 9" key="1">
    <citation type="journal article" date="2010" name="Mol. Plant Microbe Interact.">
        <title>Complete genome sequence of the fire blight pathogen Erwinia amylovora CFBP 1430 and comparison to other Erwinia spp.</title>
        <authorList>
            <person name="Smits T.H."/>
            <person name="Rezzonico F."/>
            <person name="Kamber T."/>
            <person name="Blom J."/>
            <person name="Goesmann A."/>
            <person name="Frey J.E."/>
            <person name="Duffy B."/>
        </authorList>
    </citation>
    <scope>NUCLEOTIDE SEQUENCE [LARGE SCALE GENOMIC DNA]</scope>
    <source>
        <strain evidence="9">CFBP1430</strain>
    </source>
</reference>
<dbReference type="AlphaFoldDB" id="D4I3X6"/>
<evidence type="ECO:0000256" key="3">
    <source>
        <dbReference type="ARBA" id="ARBA00023125"/>
    </source>
</evidence>
<keyword evidence="3" id="KW-0238">DNA-binding</keyword>
<protein>
    <recommendedName>
        <fullName evidence="5">Regulator of RpoS</fullName>
    </recommendedName>
</protein>
<evidence type="ECO:0000256" key="1">
    <source>
        <dbReference type="ARBA" id="ARBA00023012"/>
    </source>
</evidence>
<evidence type="ECO:0000256" key="2">
    <source>
        <dbReference type="ARBA" id="ARBA00023015"/>
    </source>
</evidence>
<evidence type="ECO:0000256" key="5">
    <source>
        <dbReference type="HAMAP-Rule" id="MF_00958"/>
    </source>
</evidence>
<comment type="subunit">
    <text evidence="5">Binds to RpoS.</text>
</comment>
<dbReference type="Pfam" id="PF00072">
    <property type="entry name" value="Response_reg"/>
    <property type="match status" value="1"/>
</dbReference>
<dbReference type="PROSITE" id="PS50110">
    <property type="entry name" value="RESPONSE_REGULATORY"/>
    <property type="match status" value="1"/>
</dbReference>
<keyword evidence="1" id="KW-0902">Two-component regulatory system</keyword>
<keyword evidence="5 6" id="KW-0597">Phosphoprotein</keyword>
<dbReference type="Gene3D" id="3.60.40.10">
    <property type="entry name" value="PPM-type phosphatase domain"/>
    <property type="match status" value="1"/>
</dbReference>
<evidence type="ECO:0000313" key="8">
    <source>
        <dbReference type="EMBL" id="CBA20913.1"/>
    </source>
</evidence>